<evidence type="ECO:0000256" key="1">
    <source>
        <dbReference type="ARBA" id="ARBA00008791"/>
    </source>
</evidence>
<dbReference type="RefSeq" id="WP_105864797.1">
    <property type="nucleotide sequence ID" value="NZ_PUEJ01000011.1"/>
</dbReference>
<dbReference type="OrthoDB" id="9804721at2"/>
<evidence type="ECO:0000313" key="4">
    <source>
        <dbReference type="Proteomes" id="UP000237682"/>
    </source>
</evidence>
<organism evidence="3 4">
    <name type="scientific">Labrys okinawensis</name>
    <dbReference type="NCBI Taxonomy" id="346911"/>
    <lineage>
        <taxon>Bacteria</taxon>
        <taxon>Pseudomonadati</taxon>
        <taxon>Pseudomonadota</taxon>
        <taxon>Alphaproteobacteria</taxon>
        <taxon>Hyphomicrobiales</taxon>
        <taxon>Xanthobacteraceae</taxon>
        <taxon>Labrys</taxon>
    </lineage>
</organism>
<sequence>MPLRCILVPTGPGVRPERRLAAALGLAKHTHAHINTLYVRPDLAIVAPPVLLVGAGAVPPQCNVSCEAKALAAAGKQAFERWCAGSRVALQPDRRLDATFASWTERSGDVETLVALNGRVNDLIIVDNPTKGSPFDAAAFDAAVFSSGRPTLMLGERLPDNLLRHVVIAWNGSLEGARAVGQSISLLHEAEQISIITIPSEMDRQNGVADLADYLHWHGVVVERAGLVPDIAGGDGEKVLAACERAGATLLVMGAYTHSRLRQAFLGGLTRHVLDKADLPILMAH</sequence>
<dbReference type="SUPFAM" id="SSF52402">
    <property type="entry name" value="Adenine nucleotide alpha hydrolases-like"/>
    <property type="match status" value="1"/>
</dbReference>
<gene>
    <name evidence="3" type="ORF">C5L14_25060</name>
</gene>
<dbReference type="Gene3D" id="3.40.50.12370">
    <property type="match status" value="1"/>
</dbReference>
<reference evidence="3 4" key="1">
    <citation type="submission" date="2018-02" db="EMBL/GenBank/DDBJ databases">
        <title>Whole genome sequencing of endophytic bacterium.</title>
        <authorList>
            <person name="Eedara R."/>
            <person name="Podile A.R."/>
        </authorList>
    </citation>
    <scope>NUCLEOTIDE SEQUENCE [LARGE SCALE GENOMIC DNA]</scope>
    <source>
        <strain evidence="3 4">RP1T</strain>
    </source>
</reference>
<keyword evidence="4" id="KW-1185">Reference proteome</keyword>
<dbReference type="EMBL" id="PUEJ01000011">
    <property type="protein sequence ID" value="PRH84807.1"/>
    <property type="molecule type" value="Genomic_DNA"/>
</dbReference>
<comment type="similarity">
    <text evidence="1">Belongs to the universal stress protein A family.</text>
</comment>
<evidence type="ECO:0000313" key="3">
    <source>
        <dbReference type="EMBL" id="PRH84807.1"/>
    </source>
</evidence>
<dbReference type="Proteomes" id="UP000237682">
    <property type="component" value="Unassembled WGS sequence"/>
</dbReference>
<dbReference type="AlphaFoldDB" id="A0A2S9Q648"/>
<protein>
    <submittedName>
        <fullName evidence="3">Universal stress protein</fullName>
    </submittedName>
</protein>
<dbReference type="Pfam" id="PF00582">
    <property type="entry name" value="Usp"/>
    <property type="match status" value="1"/>
</dbReference>
<feature type="domain" description="UspA" evidence="2">
    <location>
        <begin position="233"/>
        <end position="284"/>
    </location>
</feature>
<name>A0A2S9Q648_9HYPH</name>
<evidence type="ECO:0000259" key="2">
    <source>
        <dbReference type="Pfam" id="PF00582"/>
    </source>
</evidence>
<dbReference type="PRINTS" id="PR01438">
    <property type="entry name" value="UNVRSLSTRESS"/>
</dbReference>
<comment type="caution">
    <text evidence="3">The sequence shown here is derived from an EMBL/GenBank/DDBJ whole genome shotgun (WGS) entry which is preliminary data.</text>
</comment>
<dbReference type="InterPro" id="IPR006016">
    <property type="entry name" value="UspA"/>
</dbReference>
<dbReference type="CDD" id="cd00293">
    <property type="entry name" value="USP-like"/>
    <property type="match status" value="1"/>
</dbReference>
<proteinExistence type="inferred from homology"/>
<dbReference type="InterPro" id="IPR006015">
    <property type="entry name" value="Universal_stress_UspA"/>
</dbReference>
<accession>A0A2S9Q648</accession>